<keyword evidence="12" id="KW-1185">Reference proteome</keyword>
<dbReference type="GO" id="GO:0008270">
    <property type="term" value="F:zinc ion binding"/>
    <property type="evidence" value="ECO:0007669"/>
    <property type="project" value="InterPro"/>
</dbReference>
<dbReference type="Proteomes" id="UP000587527">
    <property type="component" value="Unassembled WGS sequence"/>
</dbReference>
<keyword evidence="8" id="KW-0349">Heme</keyword>
<dbReference type="EC" id="1.1.1.306" evidence="11"/>
<dbReference type="PANTHER" id="PTHR43880:SF12">
    <property type="entry name" value="ALCOHOL DEHYDROGENASE CLASS-3"/>
    <property type="match status" value="1"/>
</dbReference>
<dbReference type="GO" id="GO:0009055">
    <property type="term" value="F:electron transfer activity"/>
    <property type="evidence" value="ECO:0007669"/>
    <property type="project" value="InterPro"/>
</dbReference>
<sequence length="361" mass="37535">MVHEVRGVVARVKHGPVSLETILVPDPGPGEALVQVQACGVCHTDLHYREGGINDDFPFLLGHEAAGIVEAVGAGVTEVAPGDYVILNWRAVCGSCRACLRGKPWYCFATHNAQQKMTLADGTALSPALGIGAFVEKTLVAAGQCTKVDPAAAPAVAGLLGCGVMAGLGAVLNTGAVTRGDSVAVIGCGGVGNAAIAGARLAGATTIIGVDLSDRKLDWARQFGATHTVNAGQADVVEAIRELTGGFGADVVVEAVGRPETYRQAFYARDLAGTVVLVGVPTPEMQLELPLLDVFGRGGSLKSSWYGDCLPSRDFPMLISLYLQGRLDLDAFVTERIGLGDIEDAFAKMQRGEVLRSVVEL</sequence>
<evidence type="ECO:0000256" key="6">
    <source>
        <dbReference type="ARBA" id="ARBA00023004"/>
    </source>
</evidence>
<evidence type="ECO:0000256" key="5">
    <source>
        <dbReference type="ARBA" id="ARBA00023002"/>
    </source>
</evidence>
<evidence type="ECO:0000313" key="11">
    <source>
        <dbReference type="EMBL" id="MBB5874280.1"/>
    </source>
</evidence>
<evidence type="ECO:0000256" key="9">
    <source>
        <dbReference type="RuleBase" id="RU361277"/>
    </source>
</evidence>
<gene>
    <name evidence="11" type="ORF">F4553_007714</name>
</gene>
<keyword evidence="3 8" id="KW-0479">Metal-binding</keyword>
<dbReference type="NCBIfam" id="TIGR03451">
    <property type="entry name" value="mycoS_dep_FDH"/>
    <property type="match status" value="1"/>
</dbReference>
<name>A0A841C5Q9_9ACTN</name>
<evidence type="ECO:0000256" key="3">
    <source>
        <dbReference type="ARBA" id="ARBA00022723"/>
    </source>
</evidence>
<comment type="similarity">
    <text evidence="2 9">Belongs to the zinc-containing alcohol dehydrogenase family.</text>
</comment>
<dbReference type="GO" id="GO:0050607">
    <property type="term" value="F:mycothiol-dependent formaldehyde dehydrogenase activity"/>
    <property type="evidence" value="ECO:0007669"/>
    <property type="project" value="UniProtKB-EC"/>
</dbReference>
<protein>
    <submittedName>
        <fullName evidence="11">S-(Hydroxymethyl)mycothiol dehydrogenase</fullName>
        <ecNumber evidence="11">1.1.1.306</ecNumber>
    </submittedName>
</protein>
<dbReference type="Pfam" id="PF00107">
    <property type="entry name" value="ADH_zinc_N"/>
    <property type="match status" value="1"/>
</dbReference>
<organism evidence="11 12">
    <name type="scientific">Allocatelliglobosispora scoriae</name>
    <dbReference type="NCBI Taxonomy" id="643052"/>
    <lineage>
        <taxon>Bacteria</taxon>
        <taxon>Bacillati</taxon>
        <taxon>Actinomycetota</taxon>
        <taxon>Actinomycetes</taxon>
        <taxon>Micromonosporales</taxon>
        <taxon>Micromonosporaceae</taxon>
        <taxon>Allocatelliglobosispora</taxon>
    </lineage>
</organism>
<dbReference type="PANTHER" id="PTHR43880">
    <property type="entry name" value="ALCOHOL DEHYDROGENASE"/>
    <property type="match status" value="1"/>
</dbReference>
<dbReference type="InterPro" id="IPR013149">
    <property type="entry name" value="ADH-like_C"/>
</dbReference>
<accession>A0A841C5Q9</accession>
<reference evidence="11 12" key="1">
    <citation type="submission" date="2020-08" db="EMBL/GenBank/DDBJ databases">
        <title>Sequencing the genomes of 1000 actinobacteria strains.</title>
        <authorList>
            <person name="Klenk H.-P."/>
        </authorList>
    </citation>
    <scope>NUCLEOTIDE SEQUENCE [LARGE SCALE GENOMIC DNA]</scope>
    <source>
        <strain evidence="11 12">DSM 45362</strain>
    </source>
</reference>
<dbReference type="SUPFAM" id="SSF51735">
    <property type="entry name" value="NAD(P)-binding Rossmann-fold domains"/>
    <property type="match status" value="1"/>
</dbReference>
<dbReference type="InterPro" id="IPR002328">
    <property type="entry name" value="ADH_Zn_CS"/>
</dbReference>
<dbReference type="GO" id="GO:0005829">
    <property type="term" value="C:cytosol"/>
    <property type="evidence" value="ECO:0007669"/>
    <property type="project" value="TreeGrafter"/>
</dbReference>
<dbReference type="InterPro" id="IPR011032">
    <property type="entry name" value="GroES-like_sf"/>
</dbReference>
<comment type="caution">
    <text evidence="11">The sequence shown here is derived from an EMBL/GenBank/DDBJ whole genome shotgun (WGS) entry which is preliminary data.</text>
</comment>
<evidence type="ECO:0000256" key="7">
    <source>
        <dbReference type="ARBA" id="ARBA00023027"/>
    </source>
</evidence>
<dbReference type="InterPro" id="IPR017816">
    <property type="entry name" value="MycoS_dep_FDH"/>
</dbReference>
<evidence type="ECO:0000313" key="12">
    <source>
        <dbReference type="Proteomes" id="UP000587527"/>
    </source>
</evidence>
<dbReference type="InterPro" id="IPR013154">
    <property type="entry name" value="ADH-like_N"/>
</dbReference>
<evidence type="ECO:0000256" key="2">
    <source>
        <dbReference type="ARBA" id="ARBA00008072"/>
    </source>
</evidence>
<dbReference type="AlphaFoldDB" id="A0A841C5Q9"/>
<evidence type="ECO:0000259" key="10">
    <source>
        <dbReference type="PROSITE" id="PS51007"/>
    </source>
</evidence>
<dbReference type="InterPro" id="IPR009056">
    <property type="entry name" value="Cyt_c-like_dom"/>
</dbReference>
<evidence type="ECO:0000256" key="1">
    <source>
        <dbReference type="ARBA" id="ARBA00001947"/>
    </source>
</evidence>
<keyword evidence="4 9" id="KW-0862">Zinc</keyword>
<feature type="domain" description="Cytochrome c" evidence="10">
    <location>
        <begin position="25"/>
        <end position="176"/>
    </location>
</feature>
<dbReference type="GO" id="GO:0051903">
    <property type="term" value="F:S-(hydroxymethyl)glutathione dehydrogenase [NAD(P)+] activity"/>
    <property type="evidence" value="ECO:0007669"/>
    <property type="project" value="TreeGrafter"/>
</dbReference>
<proteinExistence type="inferred from homology"/>
<dbReference type="EMBL" id="JACHMN010000003">
    <property type="protein sequence ID" value="MBB5874280.1"/>
    <property type="molecule type" value="Genomic_DNA"/>
</dbReference>
<keyword evidence="7" id="KW-0520">NAD</keyword>
<dbReference type="RefSeq" id="WP_184846293.1">
    <property type="nucleotide sequence ID" value="NZ_JACHMN010000003.1"/>
</dbReference>
<dbReference type="InterPro" id="IPR020843">
    <property type="entry name" value="ER"/>
</dbReference>
<dbReference type="Gene3D" id="3.40.50.720">
    <property type="entry name" value="NAD(P)-binding Rossmann-like Domain"/>
    <property type="match status" value="1"/>
</dbReference>
<dbReference type="Gene3D" id="3.90.180.10">
    <property type="entry name" value="Medium-chain alcohol dehydrogenases, catalytic domain"/>
    <property type="match status" value="1"/>
</dbReference>
<dbReference type="PROSITE" id="PS51007">
    <property type="entry name" value="CYTC"/>
    <property type="match status" value="1"/>
</dbReference>
<evidence type="ECO:0000256" key="4">
    <source>
        <dbReference type="ARBA" id="ARBA00022833"/>
    </source>
</evidence>
<dbReference type="GO" id="GO:0046294">
    <property type="term" value="P:formaldehyde catabolic process"/>
    <property type="evidence" value="ECO:0007669"/>
    <property type="project" value="TreeGrafter"/>
</dbReference>
<keyword evidence="5 11" id="KW-0560">Oxidoreductase</keyword>
<comment type="cofactor">
    <cofactor evidence="1 9">
        <name>Zn(2+)</name>
        <dbReference type="ChEBI" id="CHEBI:29105"/>
    </cofactor>
</comment>
<dbReference type="InterPro" id="IPR036291">
    <property type="entry name" value="NAD(P)-bd_dom_sf"/>
</dbReference>
<dbReference type="GO" id="GO:0020037">
    <property type="term" value="F:heme binding"/>
    <property type="evidence" value="ECO:0007669"/>
    <property type="project" value="InterPro"/>
</dbReference>
<keyword evidence="6 8" id="KW-0408">Iron</keyword>
<dbReference type="CDD" id="cd08279">
    <property type="entry name" value="Zn_ADH_class_III"/>
    <property type="match status" value="1"/>
</dbReference>
<dbReference type="SMART" id="SM00829">
    <property type="entry name" value="PKS_ER"/>
    <property type="match status" value="1"/>
</dbReference>
<dbReference type="FunFam" id="3.40.50.720:FF:000003">
    <property type="entry name" value="S-(hydroxymethyl)glutathione dehydrogenase"/>
    <property type="match status" value="1"/>
</dbReference>
<dbReference type="PROSITE" id="PS00059">
    <property type="entry name" value="ADH_ZINC"/>
    <property type="match status" value="1"/>
</dbReference>
<evidence type="ECO:0000256" key="8">
    <source>
        <dbReference type="PROSITE-ProRule" id="PRU00433"/>
    </source>
</evidence>
<dbReference type="Pfam" id="PF08240">
    <property type="entry name" value="ADH_N"/>
    <property type="match status" value="1"/>
</dbReference>
<dbReference type="SUPFAM" id="SSF50129">
    <property type="entry name" value="GroES-like"/>
    <property type="match status" value="2"/>
</dbReference>